<feature type="compositionally biased region" description="Basic and acidic residues" evidence="2">
    <location>
        <begin position="46"/>
        <end position="55"/>
    </location>
</feature>
<feature type="compositionally biased region" description="Polar residues" evidence="2">
    <location>
        <begin position="1"/>
        <end position="11"/>
    </location>
</feature>
<dbReference type="PANTHER" id="PTHR13349:SF2">
    <property type="entry name" value="TRANSLATION MACHINERY-ASSOCIATED PROTEIN 16"/>
    <property type="match status" value="1"/>
</dbReference>
<dbReference type="AlphaFoldDB" id="A0A058Z7F6"/>
<evidence type="ECO:0000256" key="2">
    <source>
        <dbReference type="SAM" id="MobiDB-lite"/>
    </source>
</evidence>
<evidence type="ECO:0000313" key="4">
    <source>
        <dbReference type="Proteomes" id="UP000030693"/>
    </source>
</evidence>
<dbReference type="GO" id="GO:0005634">
    <property type="term" value="C:nucleus"/>
    <property type="evidence" value="ECO:0007669"/>
    <property type="project" value="TreeGrafter"/>
</dbReference>
<gene>
    <name evidence="3" type="ORF">H696_03876</name>
</gene>
<comment type="similarity">
    <text evidence="1">Belongs to the TMA16 family.</text>
</comment>
<evidence type="ECO:0000256" key="1">
    <source>
        <dbReference type="ARBA" id="ARBA00034127"/>
    </source>
</evidence>
<reference evidence="3" key="1">
    <citation type="submission" date="2013-04" db="EMBL/GenBank/DDBJ databases">
        <title>The Genome Sequence of Fonticula alba ATCC 38817.</title>
        <authorList>
            <consortium name="The Broad Institute Genomics Platform"/>
            <person name="Russ C."/>
            <person name="Cuomo C."/>
            <person name="Burger G."/>
            <person name="Gray M.W."/>
            <person name="Holland P.W.H."/>
            <person name="King N."/>
            <person name="Lang F.B.F."/>
            <person name="Roger A.J."/>
            <person name="Ruiz-Trillo I."/>
            <person name="Brown M."/>
            <person name="Walker B."/>
            <person name="Young S."/>
            <person name="Zeng Q."/>
            <person name="Gargeya S."/>
            <person name="Fitzgerald M."/>
            <person name="Haas B."/>
            <person name="Abouelleil A."/>
            <person name="Allen A.W."/>
            <person name="Alvarado L."/>
            <person name="Arachchi H.M."/>
            <person name="Berlin A.M."/>
            <person name="Chapman S.B."/>
            <person name="Gainer-Dewar J."/>
            <person name="Goldberg J."/>
            <person name="Griggs A."/>
            <person name="Gujja S."/>
            <person name="Hansen M."/>
            <person name="Howarth C."/>
            <person name="Imamovic A."/>
            <person name="Ireland A."/>
            <person name="Larimer J."/>
            <person name="McCowan C."/>
            <person name="Murphy C."/>
            <person name="Pearson M."/>
            <person name="Poon T.W."/>
            <person name="Priest M."/>
            <person name="Roberts A."/>
            <person name="Saif S."/>
            <person name="Shea T."/>
            <person name="Sisk P."/>
            <person name="Sykes S."/>
            <person name="Wortman J."/>
            <person name="Nusbaum C."/>
            <person name="Birren B."/>
        </authorList>
    </citation>
    <scope>NUCLEOTIDE SEQUENCE [LARGE SCALE GENOMIC DNA]</scope>
    <source>
        <strain evidence="3">ATCC 38817</strain>
    </source>
</reference>
<organism evidence="3">
    <name type="scientific">Fonticula alba</name>
    <name type="common">Slime mold</name>
    <dbReference type="NCBI Taxonomy" id="691883"/>
    <lineage>
        <taxon>Eukaryota</taxon>
        <taxon>Rotosphaerida</taxon>
        <taxon>Fonticulaceae</taxon>
        <taxon>Fonticula</taxon>
    </lineage>
</organism>
<dbReference type="Proteomes" id="UP000030693">
    <property type="component" value="Unassembled WGS sequence"/>
</dbReference>
<dbReference type="RefSeq" id="XP_009496012.1">
    <property type="nucleotide sequence ID" value="XM_009497737.1"/>
</dbReference>
<feature type="region of interest" description="Disordered" evidence="2">
    <location>
        <begin position="187"/>
        <end position="221"/>
    </location>
</feature>
<keyword evidence="4" id="KW-1185">Reference proteome</keyword>
<dbReference type="EMBL" id="KB932206">
    <property type="protein sequence ID" value="KCV69447.1"/>
    <property type="molecule type" value="Genomic_DNA"/>
</dbReference>
<evidence type="ECO:0008006" key="5">
    <source>
        <dbReference type="Google" id="ProtNLM"/>
    </source>
</evidence>
<evidence type="ECO:0000313" key="3">
    <source>
        <dbReference type="EMBL" id="KCV69447.1"/>
    </source>
</evidence>
<dbReference type="InterPro" id="IPR021346">
    <property type="entry name" value="Tma16"/>
</dbReference>
<protein>
    <recommendedName>
        <fullName evidence="5">Translation machinery-associated protein 16</fullName>
    </recommendedName>
</protein>
<dbReference type="InterPro" id="IPR038356">
    <property type="entry name" value="Tma16_sf"/>
</dbReference>
<name>A0A058Z7F6_FONAL</name>
<accession>A0A058Z7F6</accession>
<dbReference type="PANTHER" id="PTHR13349">
    <property type="entry name" value="TRANSLATION MACHINERY-ASSOCIATED PROTEIN 16"/>
    <property type="match status" value="1"/>
</dbReference>
<feature type="compositionally biased region" description="Polar residues" evidence="2">
    <location>
        <begin position="34"/>
        <end position="43"/>
    </location>
</feature>
<proteinExistence type="inferred from homology"/>
<feature type="region of interest" description="Disordered" evidence="2">
    <location>
        <begin position="1"/>
        <end position="55"/>
    </location>
</feature>
<dbReference type="Pfam" id="PF11176">
    <property type="entry name" value="Tma16"/>
    <property type="match status" value="1"/>
</dbReference>
<sequence length="221" mass="23877">MTKLKSLQSRMVKSVKDLRGSQAHPNSRAAAKFSRSSQRNNKLQTKRKDRDSRDVETQRFLWIQDNLPAHAEHDGITLEDMDAMITSFISRHVDALVGGSARPVAAGPGAGKRRTASAADSRATLAAATIKANEASCRAGHWTVPDLFNKPAACRAFLLWNGDRGTLKHVANLVTYFPADVRKERGIESLASSEPEPTPADKPTTGAADAEPAADNSMSTD</sequence>
<dbReference type="GeneID" id="20528601"/>
<dbReference type="Gene3D" id="1.20.1440.170">
    <property type="entry name" value="Translation machinery-associated protein 16-like"/>
    <property type="match status" value="1"/>
</dbReference>